<evidence type="ECO:0000256" key="2">
    <source>
        <dbReference type="ARBA" id="ARBA00022576"/>
    </source>
</evidence>
<evidence type="ECO:0000256" key="3">
    <source>
        <dbReference type="ARBA" id="ARBA00022679"/>
    </source>
</evidence>
<evidence type="ECO:0000256" key="6">
    <source>
        <dbReference type="RuleBase" id="RU004508"/>
    </source>
</evidence>
<dbReference type="PIRSF" id="PIRSF000390">
    <property type="entry name" value="PLP_StrS"/>
    <property type="match status" value="1"/>
</dbReference>
<keyword evidence="4 6" id="KW-0663">Pyridoxal phosphate</keyword>
<keyword evidence="3" id="KW-0808">Transferase</keyword>
<dbReference type="RefSeq" id="WP_282546795.1">
    <property type="nucleotide sequence ID" value="NZ_JASCIQ010000055.1"/>
</dbReference>
<evidence type="ECO:0000256" key="4">
    <source>
        <dbReference type="ARBA" id="ARBA00022898"/>
    </source>
</evidence>
<protein>
    <submittedName>
        <fullName evidence="7">DegT/DnrJ/EryC1/StrS family aminotransferase</fullName>
    </submittedName>
</protein>
<keyword evidence="8" id="KW-1185">Reference proteome</keyword>
<gene>
    <name evidence="7" type="ORF">QIS96_34520</name>
</gene>
<name>A0ABT6SL53_9ACTN</name>
<dbReference type="GO" id="GO:0008483">
    <property type="term" value="F:transaminase activity"/>
    <property type="evidence" value="ECO:0007669"/>
    <property type="project" value="UniProtKB-KW"/>
</dbReference>
<comment type="caution">
    <text evidence="7">The sequence shown here is derived from an EMBL/GenBank/DDBJ whole genome shotgun (WGS) entry which is preliminary data.</text>
</comment>
<comment type="cofactor">
    <cofactor evidence="1">
        <name>pyridoxal 5'-phosphate</name>
        <dbReference type="ChEBI" id="CHEBI:597326"/>
    </cofactor>
</comment>
<sequence length="401" mass="43575">MPTNPATVPRTLTGLRWPVEPAQGGWYTAAEHEAVREMLAACDDWRTGWKNTAPVADFEEAFATHTGANYAVTFNSGGTALEMVLRHLDLQPGDEVVSCAINFVGPHLAVIGQGGRLVLTEPDPVTLNLDPADAERVLSERTRAILLTHWNGAVADIRPFLDLAHNHPHPVHGPPVVIVDAARACGGRTPTGAPVGAEGWATVFSFESKKLMTTFGQGGMVTTQDRALAENLRRLRTYGGRTQWGVNQMLSAMQAAVGIVQLERLDEMNTARIARAHERTAHLAEIEQLTLPPTVHDQTHLYYRHNLLVPEAWAGSGRDALMETLAAEHKVGSIVNDPVTYLSHDLIRAHTTGQHCPRAEQLAARLLCPCLHPRMSEHDEAAICGAIRQATATVAETYDAS</sequence>
<dbReference type="SUPFAM" id="SSF53383">
    <property type="entry name" value="PLP-dependent transferases"/>
    <property type="match status" value="1"/>
</dbReference>
<dbReference type="Gene3D" id="3.90.1150.10">
    <property type="entry name" value="Aspartate Aminotransferase, domain 1"/>
    <property type="match status" value="1"/>
</dbReference>
<comment type="similarity">
    <text evidence="5">Belongs to the DegT/DnrJ/EryC1 family. L-glutamine:2-deoxy-scyllo-inosose/scyllo-inosose aminotransferase subfamily.</text>
</comment>
<dbReference type="Pfam" id="PF01041">
    <property type="entry name" value="DegT_DnrJ_EryC1"/>
    <property type="match status" value="1"/>
</dbReference>
<dbReference type="InterPro" id="IPR000653">
    <property type="entry name" value="DegT/StrS_aminotransferase"/>
</dbReference>
<evidence type="ECO:0000313" key="7">
    <source>
        <dbReference type="EMBL" id="MDI3408918.1"/>
    </source>
</evidence>
<dbReference type="PANTHER" id="PTHR30244">
    <property type="entry name" value="TRANSAMINASE"/>
    <property type="match status" value="1"/>
</dbReference>
<dbReference type="InterPro" id="IPR015424">
    <property type="entry name" value="PyrdxlP-dep_Trfase"/>
</dbReference>
<dbReference type="InterPro" id="IPR015422">
    <property type="entry name" value="PyrdxlP-dep_Trfase_small"/>
</dbReference>
<dbReference type="EMBL" id="JASCIQ010000055">
    <property type="protein sequence ID" value="MDI3408918.1"/>
    <property type="molecule type" value="Genomic_DNA"/>
</dbReference>
<dbReference type="InterPro" id="IPR015421">
    <property type="entry name" value="PyrdxlP-dep_Trfase_major"/>
</dbReference>
<reference evidence="7 8" key="1">
    <citation type="submission" date="2023-05" db="EMBL/GenBank/DDBJ databases">
        <title>Draft genome sequence of Streptomyces sp. B-S-A6 isolated from a cave soil in Thailand.</title>
        <authorList>
            <person name="Chamroensaksri N."/>
            <person name="Muangham S."/>
        </authorList>
    </citation>
    <scope>NUCLEOTIDE SEQUENCE [LARGE SCALE GENOMIC DNA]</scope>
    <source>
        <strain evidence="7 8">B-S-A6</strain>
    </source>
</reference>
<evidence type="ECO:0000256" key="5">
    <source>
        <dbReference type="ARBA" id="ARBA00038398"/>
    </source>
</evidence>
<keyword evidence="2 7" id="KW-0032">Aminotransferase</keyword>
<evidence type="ECO:0000256" key="1">
    <source>
        <dbReference type="ARBA" id="ARBA00001933"/>
    </source>
</evidence>
<dbReference type="Gene3D" id="3.40.640.10">
    <property type="entry name" value="Type I PLP-dependent aspartate aminotransferase-like (Major domain)"/>
    <property type="match status" value="1"/>
</dbReference>
<proteinExistence type="inferred from homology"/>
<evidence type="ECO:0000313" key="8">
    <source>
        <dbReference type="Proteomes" id="UP001223978"/>
    </source>
</evidence>
<dbReference type="Proteomes" id="UP001223978">
    <property type="component" value="Unassembled WGS sequence"/>
</dbReference>
<organism evidence="7 8">
    <name type="scientific">Streptomyces cavernicola</name>
    <dbReference type="NCBI Taxonomy" id="3043613"/>
    <lineage>
        <taxon>Bacteria</taxon>
        <taxon>Bacillati</taxon>
        <taxon>Actinomycetota</taxon>
        <taxon>Actinomycetes</taxon>
        <taxon>Kitasatosporales</taxon>
        <taxon>Streptomycetaceae</taxon>
        <taxon>Streptomyces</taxon>
    </lineage>
</organism>
<dbReference type="PANTHER" id="PTHR30244:SF34">
    <property type="entry name" value="DTDP-4-AMINO-4,6-DIDEOXYGALACTOSE TRANSAMINASE"/>
    <property type="match status" value="1"/>
</dbReference>
<accession>A0ABT6SL53</accession>